<dbReference type="InterPro" id="IPR016159">
    <property type="entry name" value="Cullin_repeat-like_dom_sf"/>
</dbReference>
<dbReference type="Gene3D" id="1.10.10.10">
    <property type="entry name" value="Winged helix-like DNA-binding domain superfamily/Winged helix DNA-binding domain"/>
    <property type="match status" value="1"/>
</dbReference>
<dbReference type="FunFam" id="1.20.1310.10:FF:000022">
    <property type="entry name" value="Cullin-2 isoform 2"/>
    <property type="match status" value="1"/>
</dbReference>
<keyword evidence="7" id="KW-0539">Nucleus</keyword>
<dbReference type="GO" id="GO:0005634">
    <property type="term" value="C:nucleus"/>
    <property type="evidence" value="ECO:0007669"/>
    <property type="project" value="UniProtKB-SubCell"/>
</dbReference>
<protein>
    <recommendedName>
        <fullName evidence="8">Cullin-2</fullName>
    </recommendedName>
</protein>
<evidence type="ECO:0000256" key="2">
    <source>
        <dbReference type="ARBA" id="ARBA00004906"/>
    </source>
</evidence>
<dbReference type="STRING" id="6293.A0A1I8E9C7"/>
<dbReference type="Pfam" id="PF10557">
    <property type="entry name" value="Cullin_Nedd8"/>
    <property type="match status" value="1"/>
</dbReference>
<dbReference type="GO" id="GO:0006511">
    <property type="term" value="P:ubiquitin-dependent protein catabolic process"/>
    <property type="evidence" value="ECO:0007669"/>
    <property type="project" value="InterPro"/>
</dbReference>
<feature type="domain" description="Cullin family profile" evidence="11">
    <location>
        <begin position="461"/>
        <end position="708"/>
    </location>
</feature>
<keyword evidence="6" id="KW-0832">Ubl conjugation</keyword>
<dbReference type="InterPro" id="IPR016157">
    <property type="entry name" value="Cullin_CS"/>
</dbReference>
<name>A0A1I8E9C7_WUCBA</name>
<dbReference type="GO" id="GO:0031462">
    <property type="term" value="C:Cul2-RING ubiquitin ligase complex"/>
    <property type="evidence" value="ECO:0007669"/>
    <property type="project" value="UniProtKB-ARBA"/>
</dbReference>
<dbReference type="Gene3D" id="3.30.230.130">
    <property type="entry name" value="Cullin, Chain C, Domain 2"/>
    <property type="match status" value="1"/>
</dbReference>
<comment type="subcellular location">
    <subcellularLocation>
        <location evidence="1">Nucleus</location>
    </subcellularLocation>
</comment>
<dbReference type="Pfam" id="PF26557">
    <property type="entry name" value="Cullin_AB"/>
    <property type="match status" value="1"/>
</dbReference>
<comment type="similarity">
    <text evidence="3 9 10">Belongs to the cullin family.</text>
</comment>
<dbReference type="InterPro" id="IPR001373">
    <property type="entry name" value="Cullin_N"/>
</dbReference>
<dbReference type="FunFam" id="1.20.1310.10:FF:000001">
    <property type="entry name" value="Cullin 3"/>
    <property type="match status" value="1"/>
</dbReference>
<comment type="pathway">
    <text evidence="2">Protein modification; protein ubiquitination.</text>
</comment>
<evidence type="ECO:0000256" key="5">
    <source>
        <dbReference type="ARBA" id="ARBA00022786"/>
    </source>
</evidence>
<dbReference type="PROSITE" id="PS50069">
    <property type="entry name" value="CULLIN_2"/>
    <property type="match status" value="1"/>
</dbReference>
<evidence type="ECO:0000256" key="1">
    <source>
        <dbReference type="ARBA" id="ARBA00004123"/>
    </source>
</evidence>
<dbReference type="SUPFAM" id="SSF75632">
    <property type="entry name" value="Cullin homology domain"/>
    <property type="match status" value="1"/>
</dbReference>
<dbReference type="InterPro" id="IPR059120">
    <property type="entry name" value="Cullin-like_AB"/>
</dbReference>
<proteinExistence type="inferred from homology"/>
<dbReference type="GO" id="GO:0031625">
    <property type="term" value="F:ubiquitin protein ligase binding"/>
    <property type="evidence" value="ECO:0007669"/>
    <property type="project" value="InterPro"/>
</dbReference>
<dbReference type="InterPro" id="IPR019559">
    <property type="entry name" value="Cullin_neddylation_domain"/>
</dbReference>
<dbReference type="SUPFAM" id="SSF74788">
    <property type="entry name" value="Cullin repeat-like"/>
    <property type="match status" value="1"/>
</dbReference>
<evidence type="ECO:0000256" key="9">
    <source>
        <dbReference type="PROSITE-ProRule" id="PRU00330"/>
    </source>
</evidence>
<dbReference type="SUPFAM" id="SSF46785">
    <property type="entry name" value="Winged helix' DNA-binding domain"/>
    <property type="match status" value="1"/>
</dbReference>
<dbReference type="InterPro" id="IPR036390">
    <property type="entry name" value="WH_DNA-bd_sf"/>
</dbReference>
<accession>A0A1I8E9C7</accession>
<dbReference type="PANTHER" id="PTHR11932">
    <property type="entry name" value="CULLIN"/>
    <property type="match status" value="1"/>
</dbReference>
<evidence type="ECO:0000256" key="6">
    <source>
        <dbReference type="ARBA" id="ARBA00022843"/>
    </source>
</evidence>
<dbReference type="InterPro" id="IPR016158">
    <property type="entry name" value="Cullin_homology"/>
</dbReference>
<evidence type="ECO:0000256" key="7">
    <source>
        <dbReference type="ARBA" id="ARBA00023242"/>
    </source>
</evidence>
<dbReference type="FunFam" id="1.20.1310.10:FF:000012">
    <property type="entry name" value="Cullin 2"/>
    <property type="match status" value="1"/>
</dbReference>
<evidence type="ECO:0000256" key="10">
    <source>
        <dbReference type="RuleBase" id="RU003829"/>
    </source>
</evidence>
<keyword evidence="5" id="KW-0833">Ubl conjugation pathway</keyword>
<organism evidence="12">
    <name type="scientific">Wuchereria bancrofti</name>
    <dbReference type="NCBI Taxonomy" id="6293"/>
    <lineage>
        <taxon>Eukaryota</taxon>
        <taxon>Metazoa</taxon>
        <taxon>Ecdysozoa</taxon>
        <taxon>Nematoda</taxon>
        <taxon>Chromadorea</taxon>
        <taxon>Rhabditida</taxon>
        <taxon>Spirurina</taxon>
        <taxon>Spiruromorpha</taxon>
        <taxon>Filarioidea</taxon>
        <taxon>Onchocercidae</taxon>
        <taxon>Wuchereria</taxon>
    </lineage>
</organism>
<dbReference type="WBParaSite" id="maker-PairedContig_1075-snap-gene-2.15-mRNA-1">
    <property type="protein sequence ID" value="maker-PairedContig_1075-snap-gene-2.15-mRNA-1"/>
    <property type="gene ID" value="maker-PairedContig_1075-snap-gene-2.15"/>
</dbReference>
<dbReference type="Gene3D" id="1.20.1310.10">
    <property type="entry name" value="Cullin Repeats"/>
    <property type="match status" value="4"/>
</dbReference>
<evidence type="ECO:0000256" key="4">
    <source>
        <dbReference type="ARBA" id="ARBA00022499"/>
    </source>
</evidence>
<keyword evidence="4" id="KW-1017">Isopeptide bond</keyword>
<dbReference type="InterPro" id="IPR036317">
    <property type="entry name" value="Cullin_homology_sf"/>
</dbReference>
<dbReference type="InterPro" id="IPR036388">
    <property type="entry name" value="WH-like_DNA-bd_sf"/>
</dbReference>
<dbReference type="SMART" id="SM00884">
    <property type="entry name" value="Cullin_Nedd8"/>
    <property type="match status" value="1"/>
</dbReference>
<evidence type="ECO:0000313" key="12">
    <source>
        <dbReference type="WBParaSite" id="maker-PairedContig_1074-snap-gene-0.21-mRNA-1"/>
    </source>
</evidence>
<dbReference type="AlphaFoldDB" id="A0A1I8E9C7"/>
<evidence type="ECO:0000256" key="3">
    <source>
        <dbReference type="ARBA" id="ARBA00006019"/>
    </source>
</evidence>
<dbReference type="Pfam" id="PF00888">
    <property type="entry name" value="Cullin"/>
    <property type="match status" value="1"/>
</dbReference>
<evidence type="ECO:0000313" key="13">
    <source>
        <dbReference type="WBParaSite" id="maker-PairedContig_1075-snap-gene-2.15-mRNA-1"/>
    </source>
</evidence>
<dbReference type="FunFam" id="1.10.10.10:FF:000014">
    <property type="entry name" value="Cullin 1"/>
    <property type="match status" value="1"/>
</dbReference>
<dbReference type="InterPro" id="IPR045093">
    <property type="entry name" value="Cullin"/>
</dbReference>
<dbReference type="WBParaSite" id="maker-PairedContig_1074-snap-gene-0.21-mRNA-1">
    <property type="protein sequence ID" value="maker-PairedContig_1074-snap-gene-0.21-mRNA-1"/>
    <property type="gene ID" value="maker-PairedContig_1074-snap-gene-0.21"/>
</dbReference>
<sequence>MLDYRLKFYANIKNGVITLYTLDEHYYLLFCINCAISVMDIVTPKSDGGVQMSQYQCSFYSLRPKQVDFDATWKSIENSIKRIMKLQPLERRVWDYNFYDIYSLCVAIPEPLSERLYGKTKECLEVHVTELYQAINSANDSDLLNTYCQLWNVYYRGALCVHNLFGYLNKQYIKIKRCTEIEGGYGAYSQYLTQKDVKEIGLLAMEIWRKKLIDPMEKRLVGHVLSAIAADREGRNNIPVDTVRGVIMSFVQVDDVDGMREVLDKSLSNLPQNYDTYREMFEKKFLQTTTEYYTVLSNKLLSELSCSQYMESVITRIEEENERSVRFLHKSSHEKVIKLCQDVMVDAHKERLYAVCHEYIEGECMTDLHNMYRILKPINSGLSVVIREFQNFVKKIGLEIVKDMHGDNIPQQFVENVLQVYNRFSSMVTKVYYDDGDFVGALDKALQAVVNYRDDPRQAPKASERLARYTDTLLRKSGKGLSDGELDTKLTQAIIIFRYIEDKDIFQKFYSKMLANRLITNASLSKDAEESMINKLKQACGFEFTSKLSRMFTDVGLSHELTDKFVSHCAVSNVTLNVQMAVLILQAGAWPLSAPSSTPTSGVDGKDSTTAVQVTGFIVPPVLLPSIEHFERYYQASHNGRKLTWLFNLASVEVKLHYLDKMYQVTMSVHQLAILLCFETRDSVTLSYIEKATGLSDELLSRNARALVDSGILIMVKKEVNEANEVALNLMLTSKRLRFKVLVPQLQRHAEKEAEHVNITAQQDRKYYMECTIVRIMKTRKVLKHAALVNEVIEQTKSRFTPDVNFIKKNIESLIEKLYIQRTDQNDEYQYLA</sequence>
<dbReference type="SMART" id="SM00182">
    <property type="entry name" value="CULLIN"/>
    <property type="match status" value="1"/>
</dbReference>
<evidence type="ECO:0000259" key="11">
    <source>
        <dbReference type="PROSITE" id="PS50069"/>
    </source>
</evidence>
<dbReference type="PROSITE" id="PS01256">
    <property type="entry name" value="CULLIN_1"/>
    <property type="match status" value="1"/>
</dbReference>
<evidence type="ECO:0000256" key="8">
    <source>
        <dbReference type="ARBA" id="ARBA00069610"/>
    </source>
</evidence>
<reference evidence="12 13" key="1">
    <citation type="submission" date="2016-11" db="UniProtKB">
        <authorList>
            <consortium name="WormBaseParasite"/>
        </authorList>
    </citation>
    <scope>IDENTIFICATION</scope>
    <source>
        <strain evidence="12 13">pt0022</strain>
    </source>
</reference>